<dbReference type="PROSITE" id="PS51900">
    <property type="entry name" value="CB"/>
    <property type="match status" value="1"/>
</dbReference>
<keyword evidence="2" id="KW-0229">DNA integration</keyword>
<dbReference type="EMBL" id="LR594035">
    <property type="protein sequence ID" value="VTS14713.1"/>
    <property type="molecule type" value="Genomic_DNA"/>
</dbReference>
<dbReference type="Pfam" id="PF00589">
    <property type="entry name" value="Phage_integrase"/>
    <property type="match status" value="1"/>
</dbReference>
<dbReference type="GO" id="GO:0015074">
    <property type="term" value="P:DNA integration"/>
    <property type="evidence" value="ECO:0007669"/>
    <property type="project" value="UniProtKB-KW"/>
</dbReference>
<feature type="domain" description="Core-binding (CB)" evidence="7">
    <location>
        <begin position="66"/>
        <end position="144"/>
    </location>
</feature>
<dbReference type="AlphaFoldDB" id="A0A4U9XMU2"/>
<keyword evidence="3 5" id="KW-0238">DNA-binding</keyword>
<feature type="domain" description="Tyr recombinase" evidence="6">
    <location>
        <begin position="167"/>
        <end position="354"/>
    </location>
</feature>
<evidence type="ECO:0000313" key="9">
    <source>
        <dbReference type="Proteomes" id="UP000304914"/>
    </source>
</evidence>
<dbReference type="GO" id="GO:0006310">
    <property type="term" value="P:DNA recombination"/>
    <property type="evidence" value="ECO:0007669"/>
    <property type="project" value="UniProtKB-KW"/>
</dbReference>
<comment type="similarity">
    <text evidence="1">Belongs to the 'phage' integrase family.</text>
</comment>
<dbReference type="InterPro" id="IPR011010">
    <property type="entry name" value="DNA_brk_join_enz"/>
</dbReference>
<reference evidence="8 9" key="1">
    <citation type="submission" date="2019-05" db="EMBL/GenBank/DDBJ databases">
        <authorList>
            <consortium name="Pathogen Informatics"/>
        </authorList>
    </citation>
    <scope>NUCLEOTIDE SEQUENCE [LARGE SCALE GENOMIC DNA]</scope>
    <source>
        <strain evidence="8 9">NCTC5385</strain>
    </source>
</reference>
<gene>
    <name evidence="8" type="primary">Int-Tn</name>
    <name evidence="8" type="ORF">NCTC5385_00417</name>
</gene>
<evidence type="ECO:0000256" key="1">
    <source>
        <dbReference type="ARBA" id="ARBA00008857"/>
    </source>
</evidence>
<dbReference type="PANTHER" id="PTHR30629">
    <property type="entry name" value="PROPHAGE INTEGRASE"/>
    <property type="match status" value="1"/>
</dbReference>
<dbReference type="InterPro" id="IPR050808">
    <property type="entry name" value="Phage_Integrase"/>
</dbReference>
<dbReference type="SUPFAM" id="SSF56349">
    <property type="entry name" value="DNA breaking-rejoining enzymes"/>
    <property type="match status" value="1"/>
</dbReference>
<dbReference type="InterPro" id="IPR013762">
    <property type="entry name" value="Integrase-like_cat_sf"/>
</dbReference>
<evidence type="ECO:0000259" key="6">
    <source>
        <dbReference type="PROSITE" id="PS51898"/>
    </source>
</evidence>
<dbReference type="Gene3D" id="1.10.150.130">
    <property type="match status" value="1"/>
</dbReference>
<organism evidence="8 9">
    <name type="scientific">Streptococcus pseudoporcinus</name>
    <dbReference type="NCBI Taxonomy" id="361101"/>
    <lineage>
        <taxon>Bacteria</taxon>
        <taxon>Bacillati</taxon>
        <taxon>Bacillota</taxon>
        <taxon>Bacilli</taxon>
        <taxon>Lactobacillales</taxon>
        <taxon>Streptococcaceae</taxon>
        <taxon>Streptococcus</taxon>
    </lineage>
</organism>
<dbReference type="InterPro" id="IPR002104">
    <property type="entry name" value="Integrase_catalytic"/>
</dbReference>
<evidence type="ECO:0000256" key="2">
    <source>
        <dbReference type="ARBA" id="ARBA00022908"/>
    </source>
</evidence>
<dbReference type="PANTHER" id="PTHR30629:SF2">
    <property type="entry name" value="PROPHAGE INTEGRASE INTS-RELATED"/>
    <property type="match status" value="1"/>
</dbReference>
<sequence length="362" mass="41514">MIKKYTKKDGTTAYKLNAYLGVDPMTGKQVRTTRQGFKTIKEAKRAEVKLVEDFQRQGAWKNNDRTTFDEVAKMWLDQYENTVKASTFLTTNHYYFDTIKPLLGDKAISKISAMMCQKVINNLSDLSAMSLYISVINRIFKFAIHLNIIDVNPMDRTMRPRSTAKKKEPVFYTKEEISAFLNAVKETEPLEYQLVYRILFFGGLRIGECIVLEDTDFNFKDNTISITKTFAKTLDGVITGTPKTKKSIREVSMDAETMELAKRIIRQSVKPLHESFRLFNFSPDSVRCNLRNVIKRNNFRAINLHGFRHTHASLLFESGVPAKVAQERLGHSKIFMTLDTYTHLAKDKADGIGDKVADYIVI</sequence>
<evidence type="ECO:0000256" key="4">
    <source>
        <dbReference type="ARBA" id="ARBA00023172"/>
    </source>
</evidence>
<dbReference type="Gene3D" id="1.10.443.10">
    <property type="entry name" value="Intergrase catalytic core"/>
    <property type="match status" value="1"/>
</dbReference>
<evidence type="ECO:0000259" key="7">
    <source>
        <dbReference type="PROSITE" id="PS51900"/>
    </source>
</evidence>
<dbReference type="InterPro" id="IPR004107">
    <property type="entry name" value="Integrase_SAM-like_N"/>
</dbReference>
<keyword evidence="4" id="KW-0233">DNA recombination</keyword>
<evidence type="ECO:0000256" key="5">
    <source>
        <dbReference type="PROSITE-ProRule" id="PRU01248"/>
    </source>
</evidence>
<accession>A0A4U9XMU2</accession>
<protein>
    <submittedName>
        <fullName evidence="8">DNA integration/recombination/invertion protein</fullName>
    </submittedName>
</protein>
<dbReference type="Pfam" id="PF14657">
    <property type="entry name" value="Arm-DNA-bind_4"/>
    <property type="match status" value="1"/>
</dbReference>
<dbReference type="InterPro" id="IPR044068">
    <property type="entry name" value="CB"/>
</dbReference>
<dbReference type="InterPro" id="IPR010998">
    <property type="entry name" value="Integrase_recombinase_N"/>
</dbReference>
<evidence type="ECO:0000256" key="3">
    <source>
        <dbReference type="ARBA" id="ARBA00023125"/>
    </source>
</evidence>
<evidence type="ECO:0000313" key="8">
    <source>
        <dbReference type="EMBL" id="VTS14713.1"/>
    </source>
</evidence>
<dbReference type="PROSITE" id="PS51898">
    <property type="entry name" value="TYR_RECOMBINASE"/>
    <property type="match status" value="1"/>
</dbReference>
<name>A0A4U9XMU2_9STRE</name>
<dbReference type="Pfam" id="PF14659">
    <property type="entry name" value="Phage_int_SAM_3"/>
    <property type="match status" value="1"/>
</dbReference>
<dbReference type="Proteomes" id="UP000304914">
    <property type="component" value="Chromosome"/>
</dbReference>
<dbReference type="RefSeq" id="WP_138068044.1">
    <property type="nucleotide sequence ID" value="NZ_LR594035.1"/>
</dbReference>
<dbReference type="CDD" id="cd01189">
    <property type="entry name" value="INT_ICEBs1_C_like"/>
    <property type="match status" value="1"/>
</dbReference>
<dbReference type="GO" id="GO:0003677">
    <property type="term" value="F:DNA binding"/>
    <property type="evidence" value="ECO:0007669"/>
    <property type="project" value="UniProtKB-UniRule"/>
</dbReference>
<dbReference type="InterPro" id="IPR028259">
    <property type="entry name" value="AP2-like_int_N"/>
</dbReference>
<proteinExistence type="inferred from homology"/>